<evidence type="ECO:0000256" key="5">
    <source>
        <dbReference type="ARBA" id="ARBA00023242"/>
    </source>
</evidence>
<gene>
    <name evidence="6" type="ORF">ALC62_00050</name>
</gene>
<evidence type="ECO:0000256" key="4">
    <source>
        <dbReference type="ARBA" id="ARBA00022833"/>
    </source>
</evidence>
<dbReference type="GO" id="GO:0008270">
    <property type="term" value="F:zinc ion binding"/>
    <property type="evidence" value="ECO:0007669"/>
    <property type="project" value="UniProtKB-KW"/>
</dbReference>
<dbReference type="PANTHER" id="PTHR46481">
    <property type="entry name" value="ZINC FINGER BED DOMAIN-CONTAINING PROTEIN 4"/>
    <property type="match status" value="1"/>
</dbReference>
<proteinExistence type="predicted"/>
<evidence type="ECO:0000256" key="1">
    <source>
        <dbReference type="ARBA" id="ARBA00004123"/>
    </source>
</evidence>
<organism evidence="6 7">
    <name type="scientific">Cyphomyrmex costatus</name>
    <dbReference type="NCBI Taxonomy" id="456900"/>
    <lineage>
        <taxon>Eukaryota</taxon>
        <taxon>Metazoa</taxon>
        <taxon>Ecdysozoa</taxon>
        <taxon>Arthropoda</taxon>
        <taxon>Hexapoda</taxon>
        <taxon>Insecta</taxon>
        <taxon>Pterygota</taxon>
        <taxon>Neoptera</taxon>
        <taxon>Endopterygota</taxon>
        <taxon>Hymenoptera</taxon>
        <taxon>Apocrita</taxon>
        <taxon>Aculeata</taxon>
        <taxon>Formicoidea</taxon>
        <taxon>Formicidae</taxon>
        <taxon>Myrmicinae</taxon>
        <taxon>Cyphomyrmex</taxon>
    </lineage>
</organism>
<evidence type="ECO:0000256" key="2">
    <source>
        <dbReference type="ARBA" id="ARBA00022723"/>
    </source>
</evidence>
<evidence type="ECO:0000313" key="7">
    <source>
        <dbReference type="Proteomes" id="UP000078542"/>
    </source>
</evidence>
<keyword evidence="4" id="KW-0862">Zinc</keyword>
<dbReference type="InterPro" id="IPR012337">
    <property type="entry name" value="RNaseH-like_sf"/>
</dbReference>
<keyword evidence="5" id="KW-0539">Nucleus</keyword>
<dbReference type="PANTHER" id="PTHR46481:SF10">
    <property type="entry name" value="ZINC FINGER BED DOMAIN-CONTAINING PROTEIN 39"/>
    <property type="match status" value="1"/>
</dbReference>
<evidence type="ECO:0000256" key="3">
    <source>
        <dbReference type="ARBA" id="ARBA00022771"/>
    </source>
</evidence>
<keyword evidence="3" id="KW-0863">Zinc-finger</keyword>
<evidence type="ECO:0000313" key="6">
    <source>
        <dbReference type="EMBL" id="KYN50023.1"/>
    </source>
</evidence>
<dbReference type="InterPro" id="IPR052035">
    <property type="entry name" value="ZnF_BED_domain_contain"/>
</dbReference>
<sequence>VDLLNKKHFPCFAHSLNLVLKNAITKCNNDEVLSVITKCKTLVTFFHHSPKATRMLKEANKKIVEEGENIPGKLIQYVDTRWNTLHHMITSVLDNHNGIQMIKLIDAYSDLNVLTKEEVQLMRQIIMILEPFDQATKDISGMLTIYQILLIMIYEFY</sequence>
<dbReference type="SUPFAM" id="SSF53098">
    <property type="entry name" value="Ribonuclease H-like"/>
    <property type="match status" value="1"/>
</dbReference>
<accession>A0A151K1W7</accession>
<dbReference type="Proteomes" id="UP000078542">
    <property type="component" value="Unassembled WGS sequence"/>
</dbReference>
<name>A0A151K1W7_9HYME</name>
<keyword evidence="7" id="KW-1185">Reference proteome</keyword>
<dbReference type="EMBL" id="LKEX01008783">
    <property type="protein sequence ID" value="KYN50023.1"/>
    <property type="molecule type" value="Genomic_DNA"/>
</dbReference>
<protein>
    <submittedName>
        <fullName evidence="6">Zinc finger BED domain-containing protein 4</fullName>
    </submittedName>
</protein>
<feature type="non-terminal residue" evidence="6">
    <location>
        <position position="1"/>
    </location>
</feature>
<reference evidence="6 7" key="1">
    <citation type="submission" date="2016-03" db="EMBL/GenBank/DDBJ databases">
        <title>Cyphomyrmex costatus WGS genome.</title>
        <authorList>
            <person name="Nygaard S."/>
            <person name="Hu H."/>
            <person name="Boomsma J."/>
            <person name="Zhang G."/>
        </authorList>
    </citation>
    <scope>NUCLEOTIDE SEQUENCE [LARGE SCALE GENOMIC DNA]</scope>
    <source>
        <strain evidence="6">MS0001</strain>
        <tissue evidence="6">Whole body</tissue>
    </source>
</reference>
<keyword evidence="2" id="KW-0479">Metal-binding</keyword>
<dbReference type="AlphaFoldDB" id="A0A151K1W7"/>
<dbReference type="GO" id="GO:0005634">
    <property type="term" value="C:nucleus"/>
    <property type="evidence" value="ECO:0007669"/>
    <property type="project" value="UniProtKB-SubCell"/>
</dbReference>
<comment type="subcellular location">
    <subcellularLocation>
        <location evidence="1">Nucleus</location>
    </subcellularLocation>
</comment>
<comment type="caution">
    <text evidence="6">The sequence shown here is derived from an EMBL/GenBank/DDBJ whole genome shotgun (WGS) entry which is preliminary data.</text>
</comment>